<gene>
    <name evidence="2" type="ORF">HMPREF0322_00363</name>
</gene>
<protein>
    <submittedName>
        <fullName evidence="2">Uncharacterized protein</fullName>
    </submittedName>
</protein>
<evidence type="ECO:0000256" key="1">
    <source>
        <dbReference type="SAM" id="MobiDB-lite"/>
    </source>
</evidence>
<comment type="caution">
    <text evidence="2">The sequence shown here is derived from an EMBL/GenBank/DDBJ whole genome shotgun (WGS) entry which is preliminary data.</text>
</comment>
<feature type="region of interest" description="Disordered" evidence="1">
    <location>
        <begin position="1"/>
        <end position="21"/>
    </location>
</feature>
<evidence type="ECO:0000313" key="2">
    <source>
        <dbReference type="EMBL" id="EHL08941.1"/>
    </source>
</evidence>
<reference evidence="2 3" key="1">
    <citation type="submission" date="2011-08" db="EMBL/GenBank/DDBJ databases">
        <authorList>
            <person name="Weinstock G."/>
            <person name="Sodergren E."/>
            <person name="Clifton S."/>
            <person name="Fulton L."/>
            <person name="Fulton B."/>
            <person name="Courtney L."/>
            <person name="Fronick C."/>
            <person name="Harrison M."/>
            <person name="Strong C."/>
            <person name="Farmer C."/>
            <person name="Delahaunty K."/>
            <person name="Markovic C."/>
            <person name="Hall O."/>
            <person name="Minx P."/>
            <person name="Tomlinson C."/>
            <person name="Mitreva M."/>
            <person name="Hou S."/>
            <person name="Chen J."/>
            <person name="Wollam A."/>
            <person name="Pepin K.H."/>
            <person name="Johnson M."/>
            <person name="Bhonagiri V."/>
            <person name="Zhang X."/>
            <person name="Suruliraj S."/>
            <person name="Warren W."/>
            <person name="Chinwalla A."/>
            <person name="Mardis E.R."/>
            <person name="Wilson R.K."/>
        </authorList>
    </citation>
    <scope>NUCLEOTIDE SEQUENCE [LARGE SCALE GENOMIC DNA]</scope>
    <source>
        <strain evidence="2 3">DP7</strain>
    </source>
</reference>
<evidence type="ECO:0000313" key="3">
    <source>
        <dbReference type="Proteomes" id="UP000004416"/>
    </source>
</evidence>
<sequence>MDHFPQKGGFPGLTIPEKVGDAPNIRQPIMRAGIKDMNYLARWKEEQAIKTLGPDIQFTQRHGLVMPVSQND</sequence>
<dbReference type="AlphaFoldDB" id="G9XHD9"/>
<dbReference type="EMBL" id="AFZX01000010">
    <property type="protein sequence ID" value="EHL08941.1"/>
    <property type="molecule type" value="Genomic_DNA"/>
</dbReference>
<proteinExistence type="predicted"/>
<organism evidence="2 3">
    <name type="scientific">Desulfitobacterium hafniense DP7</name>
    <dbReference type="NCBI Taxonomy" id="537010"/>
    <lineage>
        <taxon>Bacteria</taxon>
        <taxon>Bacillati</taxon>
        <taxon>Bacillota</taxon>
        <taxon>Clostridia</taxon>
        <taxon>Eubacteriales</taxon>
        <taxon>Desulfitobacteriaceae</taxon>
        <taxon>Desulfitobacterium</taxon>
    </lineage>
</organism>
<dbReference type="Proteomes" id="UP000004416">
    <property type="component" value="Unassembled WGS sequence"/>
</dbReference>
<accession>G9XHD9</accession>
<dbReference type="HOGENOM" id="CLU_2715778_0_0_9"/>
<name>G9XHD9_DESHA</name>